<feature type="region of interest" description="Disordered" evidence="1">
    <location>
        <begin position="1"/>
        <end position="40"/>
    </location>
</feature>
<evidence type="ECO:0000256" key="1">
    <source>
        <dbReference type="SAM" id="MobiDB-lite"/>
    </source>
</evidence>
<dbReference type="Proteomes" id="UP000078550">
    <property type="component" value="Unassembled WGS sequence"/>
</dbReference>
<evidence type="ECO:0000313" key="5">
    <source>
        <dbReference type="Proteomes" id="UP000078555"/>
    </source>
</evidence>
<reference evidence="2" key="2">
    <citation type="submission" date="2016-05" db="EMBL/GenBank/DDBJ databases">
        <authorList>
            <person name="Lavstsen T."/>
            <person name="Jespersen J.S."/>
        </authorList>
    </citation>
    <scope>NUCLEOTIDE SEQUENCE [LARGE SCALE GENOMIC DNA]</scope>
</reference>
<sequence>MGKKDKKSKEKKEKVKQKKEKQKLKSLKSKKKKKNNNNNNALSDEDFDTICLYYENLNKKIKYGHININTTSNNTFVECEKPSPRSNCSITFINDEEFLLFGGEYNDNNELIAYNDLFKYNVIKDKWKYYFTTGKKPKPRCSHQAVYFNKKLYIFGGELCTNTQFFHYNDFWSFDLRNNIFEELETKNKKEEKPSPRSGHRMILWKSCIVMFGGFFDNGKSVEYFNDLYIYIINCNRWVNLTHVYVDSLFRRMTESGQSSVPNGVSNSTTKMQSGSSNHTPSTGVSEKKGRDKNSQLMKSKFLKSFDLDSYMPSKRSSICLFTDVNFQKIYIYGGYAQVKNTSRNAIGVYYNDLWILNINYINENNISVNFKKLKKSIFQPSKRVGFSTCVYKNSLFLFGGVFDKVEKNDSKKITGKGNIMGGNMNSNCNHLEESLNIQSIFFNDLYLFDMNKEHWSYLNLKNKEDKILNKNCKENNKKEEADGKPDDIHSKSGSGSKHLLTEQDRREGLFTQNKKSKFEANDLSDGYDSSNPSDGNPEDEYYSNVFVYFDENGNKKTIKIEKEEDTLKEMCNAKKECDDIFKNDTPDHSVANQEEHTVIDKIIDSQYVFVKTDEKTHSQWCTNVDALKGNTSICNYIKCAEDARELCPSCGDEKEEDSSKGKQTSGAVNVVESVESVEAVNDVNDMNSSDGESSEENKKMKFVISDVEPIGRINSHIFVLNKNLYLYGGMYEYKNNEIMLSDYWKINIFKREKWELLHKGNLNDIYVEESDCSSAPSIDDVNKDDREIEDLIICNKIKKIENKIKEENFGIDFNVNENLNEFFLRTKHIWLKELNIMIENKQNRKDAFILCEKKYITLKKYYNKIQKYKELLLETEGEGSVTEEDSSQQEQSSD</sequence>
<name>A0A1A8YMG3_PLAOA</name>
<organism evidence="2 5">
    <name type="scientific">Plasmodium ovale wallikeri</name>
    <dbReference type="NCBI Taxonomy" id="864142"/>
    <lineage>
        <taxon>Eukaryota</taxon>
        <taxon>Sar</taxon>
        <taxon>Alveolata</taxon>
        <taxon>Apicomplexa</taxon>
        <taxon>Aconoidasida</taxon>
        <taxon>Haemosporida</taxon>
        <taxon>Plasmodiidae</taxon>
        <taxon>Plasmodium</taxon>
        <taxon>Plasmodium (Plasmodium)</taxon>
    </lineage>
</organism>
<dbReference type="Gene3D" id="2.120.10.80">
    <property type="entry name" value="Kelch-type beta propeller"/>
    <property type="match status" value="2"/>
</dbReference>
<dbReference type="EMBL" id="FLRD01000043">
    <property type="protein sequence ID" value="SBT32776.1"/>
    <property type="molecule type" value="Genomic_DNA"/>
</dbReference>
<dbReference type="PANTHER" id="PTHR46063">
    <property type="entry name" value="KELCH DOMAIN-CONTAINING PROTEIN"/>
    <property type="match status" value="1"/>
</dbReference>
<keyword evidence="5" id="KW-1185">Reference proteome</keyword>
<dbReference type="PANTHER" id="PTHR46063:SF1">
    <property type="entry name" value="KELCH DOMAIN-CONTAINING PROTEIN 4"/>
    <property type="match status" value="1"/>
</dbReference>
<feature type="region of interest" description="Disordered" evidence="1">
    <location>
        <begin position="475"/>
        <end position="504"/>
    </location>
</feature>
<evidence type="ECO:0000313" key="4">
    <source>
        <dbReference type="Proteomes" id="UP000078550"/>
    </source>
</evidence>
<evidence type="ECO:0000313" key="3">
    <source>
        <dbReference type="EMBL" id="SBT46209.1"/>
    </source>
</evidence>
<protein>
    <submittedName>
        <fullName evidence="2">Kelch protein, putative</fullName>
    </submittedName>
</protein>
<dbReference type="Pfam" id="PF24681">
    <property type="entry name" value="Kelch_KLHDC2_KLHL20_DRC7"/>
    <property type="match status" value="1"/>
</dbReference>
<feature type="compositionally biased region" description="Basic and acidic residues" evidence="1">
    <location>
        <begin position="475"/>
        <end position="491"/>
    </location>
</feature>
<dbReference type="Proteomes" id="UP000078555">
    <property type="component" value="Unassembled WGS sequence"/>
</dbReference>
<feature type="region of interest" description="Disordered" evidence="1">
    <location>
        <begin position="256"/>
        <end position="294"/>
    </location>
</feature>
<reference evidence="4 5" key="1">
    <citation type="submission" date="2016-05" db="EMBL/GenBank/DDBJ databases">
        <authorList>
            <person name="Naeem Raeece"/>
        </authorList>
    </citation>
    <scope>NUCLEOTIDE SEQUENCE [LARGE SCALE GENOMIC DNA]</scope>
</reference>
<evidence type="ECO:0000313" key="2">
    <source>
        <dbReference type="EMBL" id="SBT32776.1"/>
    </source>
</evidence>
<gene>
    <name evidence="2" type="ORF">POVWA1_013670</name>
    <name evidence="3" type="ORF">POVWA2_051520</name>
</gene>
<dbReference type="EMBL" id="FLRE01000182">
    <property type="protein sequence ID" value="SBT46209.1"/>
    <property type="molecule type" value="Genomic_DNA"/>
</dbReference>
<dbReference type="InterPro" id="IPR015915">
    <property type="entry name" value="Kelch-typ_b-propeller"/>
</dbReference>
<dbReference type="InterPro" id="IPR052588">
    <property type="entry name" value="Kelch_domain_protein"/>
</dbReference>
<feature type="compositionally biased region" description="Basic residues" evidence="1">
    <location>
        <begin position="14"/>
        <end position="35"/>
    </location>
</feature>
<dbReference type="AlphaFoldDB" id="A0A1A8YMG3"/>
<feature type="compositionally biased region" description="Polar residues" evidence="1">
    <location>
        <begin position="256"/>
        <end position="285"/>
    </location>
</feature>
<dbReference type="SUPFAM" id="SSF117281">
    <property type="entry name" value="Kelch motif"/>
    <property type="match status" value="1"/>
</dbReference>
<accession>A0A1A8YMG3</accession>
<proteinExistence type="predicted"/>